<sequence>MSLVLPVPAGASVLVTRPGPRVAETVHALAAQGVRPVVRPDATTSDAVHAQLRDLAARGLLTLDPQADADGADVVVRDPHGPVADGTPESTEPPARVGRVTLVGGGPGDPGLLTVAGLAAVERADVLVCDRLAPLAALERARPDAEVVHVGKIPRGAFTPQEAIDALLVDRAARGLDVVRLKGGDSFVFGRGGEEWNACVRHGIPVTVVPGVTSAVAAPALAGIPVTHRALTQGFVVVSGHVGPGDPRSAVDWGALARSGLTLVVLMGNATLGETAAELVRHGMSPDTPAACVAEGSLPGQRTVRATLAGLAEAALAAGVGPPAVTVVGAVVDALEQRP</sequence>
<evidence type="ECO:0000313" key="7">
    <source>
        <dbReference type="EMBL" id="QNN50195.1"/>
    </source>
</evidence>
<dbReference type="Gene3D" id="3.30.950.10">
    <property type="entry name" value="Methyltransferase, Cobalt-precorrin-4 Transmethylase, Domain 2"/>
    <property type="match status" value="1"/>
</dbReference>
<feature type="domain" description="Tetrapyrrole methylase" evidence="6">
    <location>
        <begin position="99"/>
        <end position="311"/>
    </location>
</feature>
<evidence type="ECO:0000256" key="4">
    <source>
        <dbReference type="ARBA" id="ARBA00022691"/>
    </source>
</evidence>
<dbReference type="Gene3D" id="3.40.1010.10">
    <property type="entry name" value="Cobalt-precorrin-4 Transmethylase, Domain 1"/>
    <property type="match status" value="1"/>
</dbReference>
<dbReference type="GO" id="GO:0032259">
    <property type="term" value="P:methylation"/>
    <property type="evidence" value="ECO:0007669"/>
    <property type="project" value="UniProtKB-KW"/>
</dbReference>
<keyword evidence="3 7" id="KW-0808">Transferase</keyword>
<dbReference type="InterPro" id="IPR035996">
    <property type="entry name" value="4pyrrol_Methylase_sf"/>
</dbReference>
<dbReference type="SUPFAM" id="SSF53790">
    <property type="entry name" value="Tetrapyrrole methylase"/>
    <property type="match status" value="1"/>
</dbReference>
<dbReference type="GO" id="GO:0004851">
    <property type="term" value="F:uroporphyrin-III C-methyltransferase activity"/>
    <property type="evidence" value="ECO:0007669"/>
    <property type="project" value="UniProtKB-EC"/>
</dbReference>
<protein>
    <recommendedName>
        <fullName evidence="1">uroporphyrinogen-III C-methyltransferase</fullName>
        <ecNumber evidence="1">2.1.1.107</ecNumber>
    </recommendedName>
</protein>
<keyword evidence="2 7" id="KW-0489">Methyltransferase</keyword>
<dbReference type="RefSeq" id="WP_166102431.1">
    <property type="nucleotide sequence ID" value="NZ_BMMY01000002.1"/>
</dbReference>
<dbReference type="KEGG" id="pei:H9L10_03850"/>
<dbReference type="InterPro" id="IPR050161">
    <property type="entry name" value="Siro_Cobalamin_biosynth"/>
</dbReference>
<keyword evidence="4" id="KW-0949">S-adenosyl-L-methionine</keyword>
<dbReference type="NCBIfam" id="TIGR01469">
    <property type="entry name" value="cobA_cysG_Cterm"/>
    <property type="match status" value="1"/>
</dbReference>
<gene>
    <name evidence="7" type="primary">cobA</name>
    <name evidence="7" type="ORF">H9L10_03850</name>
</gene>
<dbReference type="NCBIfam" id="NF004790">
    <property type="entry name" value="PRK06136.1"/>
    <property type="match status" value="1"/>
</dbReference>
<dbReference type="Proteomes" id="UP000515976">
    <property type="component" value="Chromosome"/>
</dbReference>
<evidence type="ECO:0000256" key="3">
    <source>
        <dbReference type="ARBA" id="ARBA00022679"/>
    </source>
</evidence>
<dbReference type="FunFam" id="3.40.1010.10:FF:000001">
    <property type="entry name" value="Siroheme synthase"/>
    <property type="match status" value="1"/>
</dbReference>
<reference evidence="7 8" key="1">
    <citation type="submission" date="2020-08" db="EMBL/GenBank/DDBJ databases">
        <title>Genome sequence of Phycicoccus endophyticus JCM 31784T.</title>
        <authorList>
            <person name="Hyun D.-W."/>
            <person name="Bae J.-W."/>
        </authorList>
    </citation>
    <scope>NUCLEOTIDE SEQUENCE [LARGE SCALE GENOMIC DNA]</scope>
    <source>
        <strain evidence="7 8">JCM 31784</strain>
    </source>
</reference>
<dbReference type="InterPro" id="IPR000878">
    <property type="entry name" value="4pyrrol_Mease"/>
</dbReference>
<evidence type="ECO:0000259" key="6">
    <source>
        <dbReference type="Pfam" id="PF00590"/>
    </source>
</evidence>
<dbReference type="EMBL" id="CP060712">
    <property type="protein sequence ID" value="QNN50195.1"/>
    <property type="molecule type" value="Genomic_DNA"/>
</dbReference>
<evidence type="ECO:0000256" key="2">
    <source>
        <dbReference type="ARBA" id="ARBA00022603"/>
    </source>
</evidence>
<dbReference type="Pfam" id="PF00590">
    <property type="entry name" value="TP_methylase"/>
    <property type="match status" value="1"/>
</dbReference>
<dbReference type="PANTHER" id="PTHR45790:SF3">
    <property type="entry name" value="S-ADENOSYL-L-METHIONINE-DEPENDENT UROPORPHYRINOGEN III METHYLTRANSFERASE, CHLOROPLASTIC"/>
    <property type="match status" value="1"/>
</dbReference>
<dbReference type="InterPro" id="IPR014777">
    <property type="entry name" value="4pyrrole_Mease_sub1"/>
</dbReference>
<name>A0A7G9R3M0_9MICO</name>
<dbReference type="CDD" id="cd11642">
    <property type="entry name" value="SUMT"/>
    <property type="match status" value="1"/>
</dbReference>
<proteinExistence type="predicted"/>
<evidence type="ECO:0000256" key="5">
    <source>
        <dbReference type="ARBA" id="ARBA00023244"/>
    </source>
</evidence>
<keyword evidence="8" id="KW-1185">Reference proteome</keyword>
<dbReference type="PANTHER" id="PTHR45790">
    <property type="entry name" value="SIROHEME SYNTHASE-RELATED"/>
    <property type="match status" value="1"/>
</dbReference>
<dbReference type="GO" id="GO:0019354">
    <property type="term" value="P:siroheme biosynthetic process"/>
    <property type="evidence" value="ECO:0007669"/>
    <property type="project" value="InterPro"/>
</dbReference>
<dbReference type="InterPro" id="IPR014776">
    <property type="entry name" value="4pyrrole_Mease_sub2"/>
</dbReference>
<accession>A0A7G9R3M0</accession>
<dbReference type="EC" id="2.1.1.107" evidence="1"/>
<dbReference type="AlphaFoldDB" id="A0A7G9R3M0"/>
<evidence type="ECO:0000256" key="1">
    <source>
        <dbReference type="ARBA" id="ARBA00012162"/>
    </source>
</evidence>
<organism evidence="7 8">
    <name type="scientific">Phycicoccus endophyticus</name>
    <dbReference type="NCBI Taxonomy" id="1690220"/>
    <lineage>
        <taxon>Bacteria</taxon>
        <taxon>Bacillati</taxon>
        <taxon>Actinomycetota</taxon>
        <taxon>Actinomycetes</taxon>
        <taxon>Micrococcales</taxon>
        <taxon>Intrasporangiaceae</taxon>
        <taxon>Phycicoccus</taxon>
    </lineage>
</organism>
<dbReference type="InterPro" id="IPR006366">
    <property type="entry name" value="CobA/CysG_C"/>
</dbReference>
<evidence type="ECO:0000313" key="8">
    <source>
        <dbReference type="Proteomes" id="UP000515976"/>
    </source>
</evidence>
<keyword evidence="5" id="KW-0627">Porphyrin biosynthesis</keyword>